<keyword evidence="1" id="KW-0233">DNA recombination</keyword>
<evidence type="ECO:0000259" key="2">
    <source>
        <dbReference type="Pfam" id="PF00589"/>
    </source>
</evidence>
<sequence>MVHFTTVTITGIIQGEKSQLFEALKSGLPHPRFTLHRHRLIFRRLRLTYLHVTSYFHEDWFYQQNNLVDWPRGCKSERASGAEYSVDYRNEEEAYVRFRKLRDLEEREKRERRQGEDEEEGEYLELDDIEEEELDDGVYSLREEETVTQSKNTVRAVLQQWEKAYHHVTQKRRRAVVALVEPSYDFILSNPDAFALGKEAAELLFMDKFLETMLKKASQDATLASLSFLMIALATLMRVSEVAATSYRSIVFSEKGVVFSLDRLRKAQRCVLALKEILDRTSQFRCEADEGKLIVALIAPHRPVSASTVSRWVISFLQKAGVNTQCFGAHSTRGAAPSKAVSAGIPVEAILRAETCTYCLRGFYHLCLGIYYMSFTIRKVMSLIDLNRKIRWVFACLGVDKVSQRFLASIDRLELHFNEFPILTKKDFLSLCSTAGTITLTVTILEGHERHDNYGSLPDFTNESDSELSMSGTGVDISLKKWHGQAKKARQKGKPERQGKASTEFDMAAQSIVAHFPMAMDASSTDDNIIYSSWYAVNSNVGILSFTSVIADQTIRITVPLYGATIKDSANDRTLVKFSLPILFPPRPSRSSKGSSLPTVKNTFQTLVHRFPDGTNLSEALQQCDRRYIKAVLIPIKTNTPSAAE</sequence>
<protein>
    <recommendedName>
        <fullName evidence="2">Tyr recombinase domain-containing protein</fullName>
    </recommendedName>
</protein>
<reference evidence="3 4" key="1">
    <citation type="submission" date="2016-03" db="EMBL/GenBank/DDBJ databases">
        <title>EvidentialGene: Evidence-directed Construction of Genes on Genomes.</title>
        <authorList>
            <person name="Gilbert D.G."/>
            <person name="Choi J.-H."/>
            <person name="Mockaitis K."/>
            <person name="Colbourne J."/>
            <person name="Pfrender M."/>
        </authorList>
    </citation>
    <scope>NUCLEOTIDE SEQUENCE [LARGE SCALE GENOMIC DNA]</scope>
    <source>
        <strain evidence="3 4">Xinb3</strain>
        <tissue evidence="3">Complete organism</tissue>
    </source>
</reference>
<gene>
    <name evidence="3" type="ORF">APZ42_034530</name>
</gene>
<dbReference type="PANTHER" id="PTHR35617">
    <property type="entry name" value="PHAGE_INTEGRASE DOMAIN-CONTAINING PROTEIN"/>
    <property type="match status" value="1"/>
</dbReference>
<dbReference type="InterPro" id="IPR002104">
    <property type="entry name" value="Integrase_catalytic"/>
</dbReference>
<dbReference type="PANTHER" id="PTHR35617:SF3">
    <property type="entry name" value="CORE-BINDING (CB) DOMAIN-CONTAINING PROTEIN"/>
    <property type="match status" value="1"/>
</dbReference>
<feature type="domain" description="Tyr recombinase" evidence="2">
    <location>
        <begin position="213"/>
        <end position="350"/>
    </location>
</feature>
<evidence type="ECO:0000313" key="3">
    <source>
        <dbReference type="EMBL" id="KZS02876.1"/>
    </source>
</evidence>
<organism evidence="3 4">
    <name type="scientific">Daphnia magna</name>
    <dbReference type="NCBI Taxonomy" id="35525"/>
    <lineage>
        <taxon>Eukaryota</taxon>
        <taxon>Metazoa</taxon>
        <taxon>Ecdysozoa</taxon>
        <taxon>Arthropoda</taxon>
        <taxon>Crustacea</taxon>
        <taxon>Branchiopoda</taxon>
        <taxon>Diplostraca</taxon>
        <taxon>Cladocera</taxon>
        <taxon>Anomopoda</taxon>
        <taxon>Daphniidae</taxon>
        <taxon>Daphnia</taxon>
    </lineage>
</organism>
<dbReference type="Gene3D" id="1.10.443.10">
    <property type="entry name" value="Intergrase catalytic core"/>
    <property type="match status" value="1"/>
</dbReference>
<name>A0A164K266_9CRUS</name>
<evidence type="ECO:0000256" key="1">
    <source>
        <dbReference type="ARBA" id="ARBA00023172"/>
    </source>
</evidence>
<dbReference type="SUPFAM" id="SSF56349">
    <property type="entry name" value="DNA breaking-rejoining enzymes"/>
    <property type="match status" value="1"/>
</dbReference>
<dbReference type="GO" id="GO:0006310">
    <property type="term" value="P:DNA recombination"/>
    <property type="evidence" value="ECO:0007669"/>
    <property type="project" value="UniProtKB-KW"/>
</dbReference>
<accession>A0A164K266</accession>
<dbReference type="EMBL" id="LRGB01003386">
    <property type="protein sequence ID" value="KZS02876.1"/>
    <property type="molecule type" value="Genomic_DNA"/>
</dbReference>
<proteinExistence type="predicted"/>
<dbReference type="GO" id="GO:0015074">
    <property type="term" value="P:DNA integration"/>
    <property type="evidence" value="ECO:0007669"/>
    <property type="project" value="InterPro"/>
</dbReference>
<dbReference type="OrthoDB" id="6370409at2759"/>
<evidence type="ECO:0000313" key="4">
    <source>
        <dbReference type="Proteomes" id="UP000076858"/>
    </source>
</evidence>
<dbReference type="GO" id="GO:0003677">
    <property type="term" value="F:DNA binding"/>
    <property type="evidence" value="ECO:0007669"/>
    <property type="project" value="InterPro"/>
</dbReference>
<dbReference type="AlphaFoldDB" id="A0A164K266"/>
<keyword evidence="4" id="KW-1185">Reference proteome</keyword>
<dbReference type="Proteomes" id="UP000076858">
    <property type="component" value="Unassembled WGS sequence"/>
</dbReference>
<comment type="caution">
    <text evidence="3">The sequence shown here is derived from an EMBL/GenBank/DDBJ whole genome shotgun (WGS) entry which is preliminary data.</text>
</comment>
<dbReference type="InterPro" id="IPR013762">
    <property type="entry name" value="Integrase-like_cat_sf"/>
</dbReference>
<dbReference type="Pfam" id="PF00589">
    <property type="entry name" value="Phage_integrase"/>
    <property type="match status" value="1"/>
</dbReference>
<dbReference type="InterPro" id="IPR011010">
    <property type="entry name" value="DNA_brk_join_enz"/>
</dbReference>